<feature type="region of interest" description="Disordered" evidence="6">
    <location>
        <begin position="1"/>
        <end position="21"/>
    </location>
</feature>
<feature type="compositionally biased region" description="Basic and acidic residues" evidence="6">
    <location>
        <begin position="267"/>
        <end position="290"/>
    </location>
</feature>
<feature type="region of interest" description="Disordered" evidence="6">
    <location>
        <begin position="226"/>
        <end position="247"/>
    </location>
</feature>
<feature type="domain" description="Myb/SANT-like DNA-binding" evidence="7">
    <location>
        <begin position="23"/>
        <end position="95"/>
    </location>
</feature>
<evidence type="ECO:0000256" key="3">
    <source>
        <dbReference type="ARBA" id="ARBA00023015"/>
    </source>
</evidence>
<evidence type="ECO:0000259" key="7">
    <source>
        <dbReference type="Pfam" id="PF13873"/>
    </source>
</evidence>
<evidence type="ECO:0000256" key="2">
    <source>
        <dbReference type="ARBA" id="ARBA00016807"/>
    </source>
</evidence>
<reference evidence="8" key="1">
    <citation type="submission" date="2025-08" db="UniProtKB">
        <authorList>
            <consortium name="RefSeq"/>
        </authorList>
    </citation>
    <scope>IDENTIFICATION</scope>
    <source>
        <tissue evidence="8">Whole insect</tissue>
    </source>
</reference>
<keyword evidence="4" id="KW-0804">Transcription</keyword>
<comment type="subunit">
    <text evidence="1">Self-associates forming complexes of several hundred monomers.</text>
</comment>
<evidence type="ECO:0000256" key="6">
    <source>
        <dbReference type="SAM" id="MobiDB-lite"/>
    </source>
</evidence>
<name>A0A6P7GI58_DIAVI</name>
<accession>A0A6P7GI58</accession>
<comment type="function">
    <text evidence="5">Involved in transvection phenomena (= synapsis-dependent gene expression), where the synaptic pairing of chromosomes carrying genes with which zeste interacts influences the expression of these genes. Zeste binds to DNA and stimulates transcription from a nearby promoter.</text>
</comment>
<dbReference type="AlphaFoldDB" id="A0A6P7GI58"/>
<dbReference type="InParanoid" id="A0A6P7GI58"/>
<protein>
    <recommendedName>
        <fullName evidence="2">Regulatory protein zeste</fullName>
    </recommendedName>
</protein>
<gene>
    <name evidence="8" type="primary">LOC114338444</name>
</gene>
<dbReference type="Pfam" id="PF13873">
    <property type="entry name" value="Myb_DNA-bind_5"/>
    <property type="match status" value="1"/>
</dbReference>
<dbReference type="InterPro" id="IPR028002">
    <property type="entry name" value="Myb_DNA-bind_5"/>
</dbReference>
<feature type="compositionally biased region" description="Basic and acidic residues" evidence="6">
    <location>
        <begin position="229"/>
        <end position="247"/>
    </location>
</feature>
<organism evidence="8">
    <name type="scientific">Diabrotica virgifera virgifera</name>
    <name type="common">western corn rootworm</name>
    <dbReference type="NCBI Taxonomy" id="50390"/>
    <lineage>
        <taxon>Eukaryota</taxon>
        <taxon>Metazoa</taxon>
        <taxon>Ecdysozoa</taxon>
        <taxon>Arthropoda</taxon>
        <taxon>Hexapoda</taxon>
        <taxon>Insecta</taxon>
        <taxon>Pterygota</taxon>
        <taxon>Neoptera</taxon>
        <taxon>Endopterygota</taxon>
        <taxon>Coleoptera</taxon>
        <taxon>Polyphaga</taxon>
        <taxon>Cucujiformia</taxon>
        <taxon>Chrysomeloidea</taxon>
        <taxon>Chrysomelidae</taxon>
        <taxon>Galerucinae</taxon>
        <taxon>Diabroticina</taxon>
        <taxon>Diabroticites</taxon>
        <taxon>Diabrotica</taxon>
    </lineage>
</organism>
<dbReference type="RefSeq" id="XP_028144848.1">
    <property type="nucleotide sequence ID" value="XM_028289047.1"/>
</dbReference>
<keyword evidence="3" id="KW-0805">Transcription regulation</keyword>
<evidence type="ECO:0000256" key="4">
    <source>
        <dbReference type="ARBA" id="ARBA00023163"/>
    </source>
</evidence>
<dbReference type="PANTHER" id="PTHR21411">
    <property type="entry name" value="APONTIC"/>
    <property type="match status" value="1"/>
</dbReference>
<evidence type="ECO:0000256" key="5">
    <source>
        <dbReference type="ARBA" id="ARBA00025466"/>
    </source>
</evidence>
<dbReference type="PANTHER" id="PTHR21411:SF0">
    <property type="entry name" value="REGULATORY PROTEIN ZESTE"/>
    <property type="match status" value="1"/>
</dbReference>
<feature type="region of interest" description="Disordered" evidence="6">
    <location>
        <begin position="265"/>
        <end position="290"/>
    </location>
</feature>
<sequence>MIPMSGNSMQGRSIPTQKYAPYTQREKSLLAELVKGSTVIENKRTDGASLTEKKKAWEKLTNIYNAQPEVSTVRTSDQLKKLWTNLKQRKRKETTEWRHNMLATGGGPMKIQKYDEVLELVEDAAHDVTIDCTYDSTAVFERGIGQTVSGNTGDMTPAACTIYKIDVHESTNNPTTSKAVGVIPQILAEKQRFQEKMDGPKTVEEEIRQIKLEILREELVRIRAASKKAVADEERSGEELEKSQSEKRQALVNLVRVRIRAASTKAVADEERSREELEKSQSEKRQALLN</sequence>
<proteinExistence type="predicted"/>
<evidence type="ECO:0000256" key="1">
    <source>
        <dbReference type="ARBA" id="ARBA00011764"/>
    </source>
</evidence>
<feature type="compositionally biased region" description="Polar residues" evidence="6">
    <location>
        <begin position="1"/>
        <end position="16"/>
    </location>
</feature>
<evidence type="ECO:0000313" key="8">
    <source>
        <dbReference type="RefSeq" id="XP_028144848.1"/>
    </source>
</evidence>